<dbReference type="Proteomes" id="UP000321513">
    <property type="component" value="Unassembled WGS sequence"/>
</dbReference>
<protein>
    <submittedName>
        <fullName evidence="1">Uncharacterized protein</fullName>
    </submittedName>
</protein>
<reference evidence="1 2" key="1">
    <citation type="submission" date="2019-07" db="EMBL/GenBank/DDBJ databases">
        <title>Whole genome shotgun sequence of Segetibacter aerophilus NBRC 106135.</title>
        <authorList>
            <person name="Hosoyama A."/>
            <person name="Uohara A."/>
            <person name="Ohji S."/>
            <person name="Ichikawa N."/>
        </authorList>
    </citation>
    <scope>NUCLEOTIDE SEQUENCE [LARGE SCALE GENOMIC DNA]</scope>
    <source>
        <strain evidence="1 2">NBRC 106135</strain>
    </source>
</reference>
<organism evidence="1 2">
    <name type="scientific">Segetibacter aerophilus</name>
    <dbReference type="NCBI Taxonomy" id="670293"/>
    <lineage>
        <taxon>Bacteria</taxon>
        <taxon>Pseudomonadati</taxon>
        <taxon>Bacteroidota</taxon>
        <taxon>Chitinophagia</taxon>
        <taxon>Chitinophagales</taxon>
        <taxon>Chitinophagaceae</taxon>
        <taxon>Segetibacter</taxon>
    </lineage>
</organism>
<comment type="caution">
    <text evidence="1">The sequence shown here is derived from an EMBL/GenBank/DDBJ whole genome shotgun (WGS) entry which is preliminary data.</text>
</comment>
<dbReference type="EMBL" id="BJYT01000035">
    <property type="protein sequence ID" value="GEO11983.1"/>
    <property type="molecule type" value="Genomic_DNA"/>
</dbReference>
<evidence type="ECO:0000313" key="1">
    <source>
        <dbReference type="EMBL" id="GEO11983.1"/>
    </source>
</evidence>
<accession>A0A512BJ54</accession>
<name>A0A512BJ54_9BACT</name>
<gene>
    <name evidence="1" type="ORF">SAE01_44790</name>
</gene>
<keyword evidence="2" id="KW-1185">Reference proteome</keyword>
<sequence>MITLYQYNELSEDERKSLLWSEGAFVGERAVGNLRVALYQLYSFYVEVYYDDNEIESVRSFCDTSQLEPYLKDIDITSVRDL</sequence>
<evidence type="ECO:0000313" key="2">
    <source>
        <dbReference type="Proteomes" id="UP000321513"/>
    </source>
</evidence>
<dbReference type="AlphaFoldDB" id="A0A512BJ54"/>
<proteinExistence type="predicted"/>